<name>A0ABT8ERM7_9ACTN</name>
<proteinExistence type="predicted"/>
<organism evidence="2 3">
    <name type="scientific">Nocardioides abyssi</name>
    <dbReference type="NCBI Taxonomy" id="3058370"/>
    <lineage>
        <taxon>Bacteria</taxon>
        <taxon>Bacillati</taxon>
        <taxon>Actinomycetota</taxon>
        <taxon>Actinomycetes</taxon>
        <taxon>Propionibacteriales</taxon>
        <taxon>Nocardioidaceae</taxon>
        <taxon>Nocardioides</taxon>
    </lineage>
</organism>
<comment type="caution">
    <text evidence="2">The sequence shown here is derived from an EMBL/GenBank/DDBJ whole genome shotgun (WGS) entry which is preliminary data.</text>
</comment>
<evidence type="ECO:0000256" key="1">
    <source>
        <dbReference type="SAM" id="Phobius"/>
    </source>
</evidence>
<keyword evidence="3" id="KW-1185">Reference proteome</keyword>
<reference evidence="2" key="1">
    <citation type="submission" date="2023-06" db="EMBL/GenBank/DDBJ databases">
        <title>Draft genome sequence of Nocardioides sp. SOB72.</title>
        <authorList>
            <person name="Zhang G."/>
        </authorList>
    </citation>
    <scope>NUCLEOTIDE SEQUENCE</scope>
    <source>
        <strain evidence="2">SOB72</strain>
    </source>
</reference>
<feature type="transmembrane region" description="Helical" evidence="1">
    <location>
        <begin position="102"/>
        <end position="123"/>
    </location>
</feature>
<feature type="transmembrane region" description="Helical" evidence="1">
    <location>
        <begin position="233"/>
        <end position="253"/>
    </location>
</feature>
<keyword evidence="1" id="KW-1133">Transmembrane helix</keyword>
<keyword evidence="1" id="KW-0472">Membrane</keyword>
<feature type="transmembrane region" description="Helical" evidence="1">
    <location>
        <begin position="135"/>
        <end position="155"/>
    </location>
</feature>
<protein>
    <submittedName>
        <fullName evidence="2">Uncharacterized protein</fullName>
    </submittedName>
</protein>
<feature type="transmembrane region" description="Helical" evidence="1">
    <location>
        <begin position="200"/>
        <end position="221"/>
    </location>
</feature>
<dbReference type="Proteomes" id="UP001168537">
    <property type="component" value="Unassembled WGS sequence"/>
</dbReference>
<dbReference type="EMBL" id="JAUHJR010000002">
    <property type="protein sequence ID" value="MDN4160789.1"/>
    <property type="molecule type" value="Genomic_DNA"/>
</dbReference>
<evidence type="ECO:0000313" key="2">
    <source>
        <dbReference type="EMBL" id="MDN4160789.1"/>
    </source>
</evidence>
<gene>
    <name evidence="2" type="ORF">QWY29_05435</name>
</gene>
<sequence length="255" mass="25946">MTAFVAAGGASLLAHGVHWTIVLGGTAGMVALVLPAVLDRFAPRLARYVDPAPRRPRDEHERRVHEVRARLLARAPSGAPTATPFFPLDVVPGSSDATPPSYAAALTAPLALTASLAAAGVHAAVGAAHLSGQPLLGSLFVLCALAQLAWAAQLLQAPSAPLVLAGLVGNAGLVAAWLATRLPVLPQLAPEPFGVWDVLAAGWEVALVATCAVLLASGTATTRPAPWRGWRPVARAALVCSALLLLLTSTSGVPA</sequence>
<dbReference type="RefSeq" id="WP_300959677.1">
    <property type="nucleotide sequence ID" value="NZ_JAUHJR010000002.1"/>
</dbReference>
<accession>A0ABT8ERM7</accession>
<evidence type="ECO:0000313" key="3">
    <source>
        <dbReference type="Proteomes" id="UP001168537"/>
    </source>
</evidence>
<feature type="transmembrane region" description="Helical" evidence="1">
    <location>
        <begin position="162"/>
        <end position="180"/>
    </location>
</feature>
<feature type="transmembrane region" description="Helical" evidence="1">
    <location>
        <begin position="17"/>
        <end position="38"/>
    </location>
</feature>
<keyword evidence="1" id="KW-0812">Transmembrane</keyword>